<dbReference type="EMBL" id="SJPM01000009">
    <property type="protein sequence ID" value="TWT93576.1"/>
    <property type="molecule type" value="Genomic_DNA"/>
</dbReference>
<dbReference type="Proteomes" id="UP000316213">
    <property type="component" value="Unassembled WGS sequence"/>
</dbReference>
<organism evidence="2 3">
    <name type="scientific">Neorhodopirellula pilleata</name>
    <dbReference type="NCBI Taxonomy" id="2714738"/>
    <lineage>
        <taxon>Bacteria</taxon>
        <taxon>Pseudomonadati</taxon>
        <taxon>Planctomycetota</taxon>
        <taxon>Planctomycetia</taxon>
        <taxon>Pirellulales</taxon>
        <taxon>Pirellulaceae</taxon>
        <taxon>Neorhodopirellula</taxon>
    </lineage>
</organism>
<dbReference type="RefSeq" id="WP_146579396.1">
    <property type="nucleotide sequence ID" value="NZ_SJPM01000009.1"/>
</dbReference>
<dbReference type="OrthoDB" id="5241825at2"/>
<dbReference type="GO" id="GO:0016491">
    <property type="term" value="F:oxidoreductase activity"/>
    <property type="evidence" value="ECO:0007669"/>
    <property type="project" value="TreeGrafter"/>
</dbReference>
<dbReference type="AlphaFoldDB" id="A0A5C6A2D5"/>
<dbReference type="Pfam" id="PF03992">
    <property type="entry name" value="ABM"/>
    <property type="match status" value="1"/>
</dbReference>
<evidence type="ECO:0000313" key="2">
    <source>
        <dbReference type="EMBL" id="TWT93576.1"/>
    </source>
</evidence>
<dbReference type="PANTHER" id="PTHR33336:SF1">
    <property type="entry name" value="(4S)-4-HYDROXY-5-PHOSPHONOOXYPENTANE-2,3-DIONE ISOMERASE"/>
    <property type="match status" value="1"/>
</dbReference>
<evidence type="ECO:0000259" key="1">
    <source>
        <dbReference type="PROSITE" id="PS51725"/>
    </source>
</evidence>
<dbReference type="PROSITE" id="PS51725">
    <property type="entry name" value="ABM"/>
    <property type="match status" value="1"/>
</dbReference>
<name>A0A5C6A2D5_9BACT</name>
<keyword evidence="3" id="KW-1185">Reference proteome</keyword>
<dbReference type="PANTHER" id="PTHR33336">
    <property type="entry name" value="QUINOL MONOOXYGENASE YGIN-RELATED"/>
    <property type="match status" value="1"/>
</dbReference>
<dbReference type="Gene3D" id="3.30.70.100">
    <property type="match status" value="1"/>
</dbReference>
<dbReference type="InterPro" id="IPR007138">
    <property type="entry name" value="ABM_dom"/>
</dbReference>
<proteinExistence type="predicted"/>
<accession>A0A5C6A2D5</accession>
<feature type="domain" description="ABM" evidence="1">
    <location>
        <begin position="6"/>
        <end position="95"/>
    </location>
</feature>
<protein>
    <submittedName>
        <fullName evidence="2">Autoinducer 2-degrading protein LsrG</fullName>
    </submittedName>
</protein>
<dbReference type="InterPro" id="IPR050744">
    <property type="entry name" value="AI-2_Isomerase_LsrG"/>
</dbReference>
<evidence type="ECO:0000313" key="3">
    <source>
        <dbReference type="Proteomes" id="UP000316213"/>
    </source>
</evidence>
<comment type="caution">
    <text evidence="2">The sequence shown here is derived from an EMBL/GenBank/DDBJ whole genome shotgun (WGS) entry which is preliminary data.</text>
</comment>
<sequence length="100" mass="11746">MIQPTFAVAVTFRIHSQWIDAFTKRVIQQAQDSVEREPGCCQFDVLVDESDPNVIFLYETYLDADAFAEHRETDHFHDFDQQVTPWIELKSVRRLNLMKG</sequence>
<reference evidence="2 3" key="1">
    <citation type="submission" date="2019-02" db="EMBL/GenBank/DDBJ databases">
        <title>Deep-cultivation of Planctomycetes and their phenomic and genomic characterization uncovers novel biology.</title>
        <authorList>
            <person name="Wiegand S."/>
            <person name="Jogler M."/>
            <person name="Boedeker C."/>
            <person name="Pinto D."/>
            <person name="Vollmers J."/>
            <person name="Rivas-Marin E."/>
            <person name="Kohn T."/>
            <person name="Peeters S.H."/>
            <person name="Heuer A."/>
            <person name="Rast P."/>
            <person name="Oberbeckmann S."/>
            <person name="Bunk B."/>
            <person name="Jeske O."/>
            <person name="Meyerdierks A."/>
            <person name="Storesund J.E."/>
            <person name="Kallscheuer N."/>
            <person name="Luecker S."/>
            <person name="Lage O.M."/>
            <person name="Pohl T."/>
            <person name="Merkel B.J."/>
            <person name="Hornburger P."/>
            <person name="Mueller R.-W."/>
            <person name="Bruemmer F."/>
            <person name="Labrenz M."/>
            <person name="Spormann A.M."/>
            <person name="Op Den Camp H."/>
            <person name="Overmann J."/>
            <person name="Amann R."/>
            <person name="Jetten M.S.M."/>
            <person name="Mascher T."/>
            <person name="Medema M.H."/>
            <person name="Devos D.P."/>
            <person name="Kaster A.-K."/>
            <person name="Ovreas L."/>
            <person name="Rohde M."/>
            <person name="Galperin M.Y."/>
            <person name="Jogler C."/>
        </authorList>
    </citation>
    <scope>NUCLEOTIDE SEQUENCE [LARGE SCALE GENOMIC DNA]</scope>
    <source>
        <strain evidence="2 3">Pla100</strain>
    </source>
</reference>
<gene>
    <name evidence="2" type="primary">lsrG</name>
    <name evidence="2" type="ORF">Pla100_40940</name>
</gene>
<dbReference type="InterPro" id="IPR011008">
    <property type="entry name" value="Dimeric_a/b-barrel"/>
</dbReference>
<dbReference type="GO" id="GO:0005829">
    <property type="term" value="C:cytosol"/>
    <property type="evidence" value="ECO:0007669"/>
    <property type="project" value="TreeGrafter"/>
</dbReference>
<dbReference type="SUPFAM" id="SSF54909">
    <property type="entry name" value="Dimeric alpha+beta barrel"/>
    <property type="match status" value="1"/>
</dbReference>